<dbReference type="AlphaFoldDB" id="A0A398A208"/>
<dbReference type="InterPro" id="IPR033917">
    <property type="entry name" value="ML_PG-PI_TP"/>
</dbReference>
<dbReference type="GO" id="GO:0032934">
    <property type="term" value="F:sterol binding"/>
    <property type="evidence" value="ECO:0007669"/>
    <property type="project" value="InterPro"/>
</dbReference>
<dbReference type="Gramene" id="A03p37350.2_BraZ1">
    <property type="protein sequence ID" value="A03p37350.2_BraZ1.CDS"/>
    <property type="gene ID" value="A03g37350.2_BraZ1"/>
</dbReference>
<evidence type="ECO:0000259" key="3">
    <source>
        <dbReference type="SMART" id="SM00737"/>
    </source>
</evidence>
<sequence>MYVLSLCLFLVSFVLSNHHLKLLKKKLFFCSENLSIMSRFALAIISCLLFVSTIVRATDVSYCDNNEEYQVKVHGVDISPDPIVTGQPATFSISANTDNVISRGKLVIEVSYFGWHIHSETHDLCDETSCPVAVGDFLVAHSQVLPGYTPPGKYSLTMKMLDGHKKELTCIKFSFKIGLGSSSSVADM</sequence>
<accession>A0A398A208</accession>
<dbReference type="Proteomes" id="UP000264353">
    <property type="component" value="Chromosome A3"/>
</dbReference>
<protein>
    <recommendedName>
        <fullName evidence="3">MD-2-related lipid-recognition domain-containing protein</fullName>
    </recommendedName>
</protein>
<reference evidence="4 7" key="2">
    <citation type="submission" date="2021-07" db="EMBL/GenBank/DDBJ databases">
        <authorList>
            <consortium name="Genoscope - CEA"/>
            <person name="William W."/>
        </authorList>
    </citation>
    <scope>NUCLEOTIDE SEQUENCE [LARGE SCALE GENOMIC DNA]</scope>
</reference>
<dbReference type="Proteomes" id="UP000694005">
    <property type="component" value="Chromosome A03"/>
</dbReference>
<dbReference type="SMART" id="SM00737">
    <property type="entry name" value="ML"/>
    <property type="match status" value="1"/>
</dbReference>
<dbReference type="PANTHER" id="PTHR11306:SF48">
    <property type="entry name" value="MD-2-RELATED LIPID-RECOGNITION DOMAIN-CONTAINING PROTEIN"/>
    <property type="match status" value="1"/>
</dbReference>
<evidence type="ECO:0000256" key="2">
    <source>
        <dbReference type="SAM" id="SignalP"/>
    </source>
</evidence>
<dbReference type="PANTHER" id="PTHR11306">
    <property type="entry name" value="NIEMANN PICK TYPE C2 PROTEIN NPC2-RELATED"/>
    <property type="match status" value="1"/>
</dbReference>
<evidence type="ECO:0000313" key="7">
    <source>
        <dbReference type="Proteomes" id="UP000694005"/>
    </source>
</evidence>
<feature type="chain" id="PRO_5039799392" description="MD-2-related lipid-recognition domain-containing protein" evidence="2">
    <location>
        <begin position="17"/>
        <end position="188"/>
    </location>
</feature>
<dbReference type="GO" id="GO:0032366">
    <property type="term" value="P:intracellular sterol transport"/>
    <property type="evidence" value="ECO:0007669"/>
    <property type="project" value="InterPro"/>
</dbReference>
<dbReference type="EMBL" id="LS974619">
    <property type="protein sequence ID" value="CAG7882392.1"/>
    <property type="molecule type" value="Genomic_DNA"/>
</dbReference>
<dbReference type="Pfam" id="PF02221">
    <property type="entry name" value="E1_DerP2_DerF2"/>
    <property type="match status" value="1"/>
</dbReference>
<feature type="domain" description="MD-2-related lipid-recognition" evidence="3">
    <location>
        <begin position="60"/>
        <end position="175"/>
    </location>
</feature>
<gene>
    <name evidence="4" type="ORF">BRAPAZ1V2_A03P37350.2</name>
    <name evidence="5" type="ORF">BRARA_C03384</name>
</gene>
<dbReference type="InterPro" id="IPR039670">
    <property type="entry name" value="NPC2-like"/>
</dbReference>
<dbReference type="EMBL" id="CM010630">
    <property type="protein sequence ID" value="RID71445.1"/>
    <property type="molecule type" value="Genomic_DNA"/>
</dbReference>
<proteinExistence type="predicted"/>
<evidence type="ECO:0000256" key="1">
    <source>
        <dbReference type="ARBA" id="ARBA00022729"/>
    </source>
</evidence>
<reference evidence="5 6" key="1">
    <citation type="submission" date="2018-06" db="EMBL/GenBank/DDBJ databases">
        <title>WGS assembly of Brassica rapa FPsc.</title>
        <authorList>
            <person name="Bowman J."/>
            <person name="Kohchi T."/>
            <person name="Yamato K."/>
            <person name="Jenkins J."/>
            <person name="Shu S."/>
            <person name="Ishizaki K."/>
            <person name="Yamaoka S."/>
            <person name="Nishihama R."/>
            <person name="Nakamura Y."/>
            <person name="Berger F."/>
            <person name="Adam C."/>
            <person name="Aki S."/>
            <person name="Althoff F."/>
            <person name="Araki T."/>
            <person name="Arteaga-Vazquez M."/>
            <person name="Balasubrmanian S."/>
            <person name="Bauer D."/>
            <person name="Boehm C."/>
            <person name="Briginshaw L."/>
            <person name="Caballero-Perez J."/>
            <person name="Catarino B."/>
            <person name="Chen F."/>
            <person name="Chiyoda S."/>
            <person name="Chovatia M."/>
            <person name="Davies K."/>
            <person name="Delmans M."/>
            <person name="Demura T."/>
            <person name="Dierschke T."/>
            <person name="Dolan L."/>
            <person name="Dorantes-Acosta A."/>
            <person name="Eklund D."/>
            <person name="Florent S."/>
            <person name="Flores-Sandoval E."/>
            <person name="Fujiyama A."/>
            <person name="Fukuzawa H."/>
            <person name="Galik B."/>
            <person name="Grimanelli D."/>
            <person name="Grimwood J."/>
            <person name="Grossniklaus U."/>
            <person name="Hamada T."/>
            <person name="Haseloff J."/>
            <person name="Hetherington A."/>
            <person name="Higo A."/>
            <person name="Hirakawa Y."/>
            <person name="Hundley H."/>
            <person name="Ikeda Y."/>
            <person name="Inoue K."/>
            <person name="Inoue S."/>
            <person name="Ishida S."/>
            <person name="Jia Q."/>
            <person name="Kakita M."/>
            <person name="Kanazawa T."/>
            <person name="Kawai Y."/>
            <person name="Kawashima T."/>
            <person name="Kennedy M."/>
            <person name="Kinose K."/>
            <person name="Kinoshita T."/>
            <person name="Kohara Y."/>
            <person name="Koide E."/>
            <person name="Komatsu K."/>
            <person name="Kopischke S."/>
            <person name="Kubo M."/>
            <person name="Kyozuka J."/>
            <person name="Lagercrantz U."/>
            <person name="Lin S."/>
            <person name="Lindquist E."/>
            <person name="Lipzen A."/>
            <person name="Lu C."/>
            <person name="Luna E."/>
            <person name="Martienssen R."/>
            <person name="Minamino N."/>
            <person name="Mizutani M."/>
            <person name="Mizutani M."/>
            <person name="Mochizuki N."/>
            <person name="Monte I."/>
            <person name="Mosher R."/>
            <person name="Nagasaki H."/>
            <person name="Nakagami H."/>
            <person name="Naramoto S."/>
            <person name="Nishitani K."/>
            <person name="Ohtani M."/>
            <person name="Okamoto T."/>
            <person name="Okumura M."/>
            <person name="Phillips J."/>
            <person name="Pollak B."/>
            <person name="Reinders A."/>
            <person name="Roevekamp M."/>
            <person name="Sano R."/>
            <person name="Sawa S."/>
            <person name="Schmid M."/>
            <person name="Shirakawa M."/>
            <person name="Solano R."/>
            <person name="Spunde A."/>
            <person name="Suetsugu N."/>
            <person name="Sugano S."/>
            <person name="Sugiyama A."/>
            <person name="Sun R."/>
            <person name="Suzuki Y."/>
            <person name="Takenaka M."/>
            <person name="Takezawa D."/>
            <person name="Tomogane H."/>
            <person name="Tsuzuki M."/>
            <person name="Ueda T."/>
            <person name="Umeda M."/>
            <person name="Ward J."/>
            <person name="Watanabe Y."/>
            <person name="Yazaki K."/>
            <person name="Yokoyama R."/>
            <person name="Yoshitake Y."/>
            <person name="Yotsui I."/>
            <person name="Zachgo S."/>
            <person name="Schmutz J."/>
        </authorList>
    </citation>
    <scope>NUCLEOTIDE SEQUENCE [LARGE SCALE GENOMIC DNA]</scope>
    <source>
        <strain evidence="6">cv. B-3</strain>
    </source>
</reference>
<dbReference type="InterPro" id="IPR014756">
    <property type="entry name" value="Ig_E-set"/>
</dbReference>
<evidence type="ECO:0000313" key="6">
    <source>
        <dbReference type="Proteomes" id="UP000264353"/>
    </source>
</evidence>
<dbReference type="SUPFAM" id="SSF81296">
    <property type="entry name" value="E set domains"/>
    <property type="match status" value="1"/>
</dbReference>
<evidence type="ECO:0000313" key="4">
    <source>
        <dbReference type="EMBL" id="CAG7882392.1"/>
    </source>
</evidence>
<organism evidence="5 6">
    <name type="scientific">Brassica campestris</name>
    <name type="common">Field mustard</name>
    <dbReference type="NCBI Taxonomy" id="3711"/>
    <lineage>
        <taxon>Eukaryota</taxon>
        <taxon>Viridiplantae</taxon>
        <taxon>Streptophyta</taxon>
        <taxon>Embryophyta</taxon>
        <taxon>Tracheophyta</taxon>
        <taxon>Spermatophyta</taxon>
        <taxon>Magnoliopsida</taxon>
        <taxon>eudicotyledons</taxon>
        <taxon>Gunneridae</taxon>
        <taxon>Pentapetalae</taxon>
        <taxon>rosids</taxon>
        <taxon>malvids</taxon>
        <taxon>Brassicales</taxon>
        <taxon>Brassicaceae</taxon>
        <taxon>Brassiceae</taxon>
        <taxon>Brassica</taxon>
    </lineage>
</organism>
<dbReference type="CDD" id="cd00917">
    <property type="entry name" value="PG-PI_TP"/>
    <property type="match status" value="1"/>
</dbReference>
<keyword evidence="1 2" id="KW-0732">Signal</keyword>
<dbReference type="FunFam" id="2.60.40.770:FF:000002">
    <property type="entry name" value="putative phosphatidylglycerol/phosphatidylinositol transfer protein DDB_G0282179"/>
    <property type="match status" value="1"/>
</dbReference>
<evidence type="ECO:0000313" key="5">
    <source>
        <dbReference type="EMBL" id="RID71445.1"/>
    </source>
</evidence>
<name>A0A398A208_BRACM</name>
<feature type="signal peptide" evidence="2">
    <location>
        <begin position="1"/>
        <end position="16"/>
    </location>
</feature>
<dbReference type="InterPro" id="IPR003172">
    <property type="entry name" value="ML_dom"/>
</dbReference>
<dbReference type="Gene3D" id="2.60.40.770">
    <property type="match status" value="1"/>
</dbReference>